<comment type="caution">
    <text evidence="8">The sequence shown here is derived from an EMBL/GenBank/DDBJ whole genome shotgun (WGS) entry which is preliminary data.</text>
</comment>
<dbReference type="PROSITE" id="PS50198">
    <property type="entry name" value="PPIC_PPIASE_2"/>
    <property type="match status" value="1"/>
</dbReference>
<evidence type="ECO:0000313" key="9">
    <source>
        <dbReference type="Proteomes" id="UP000027284"/>
    </source>
</evidence>
<evidence type="ECO:0000256" key="1">
    <source>
        <dbReference type="ARBA" id="ARBA00000971"/>
    </source>
</evidence>
<gene>
    <name evidence="8" type="ORF">EG19_10565</name>
</gene>
<evidence type="ECO:0000256" key="5">
    <source>
        <dbReference type="ARBA" id="ARBA00023235"/>
    </source>
</evidence>
<dbReference type="AlphaFoldDB" id="A0A062Y2F2"/>
<reference evidence="8 9" key="1">
    <citation type="submission" date="2014-04" db="EMBL/GenBank/DDBJ databases">
        <title>The Genome Sequence of Thermoanaerobaculum aquaticum MP-01, The First Cultivated Group 23 Acidobacterium.</title>
        <authorList>
            <person name="Stamps B.W."/>
            <person name="Losey N.A."/>
            <person name="Lawson P.A."/>
            <person name="Stevenson B.S."/>
        </authorList>
    </citation>
    <scope>NUCLEOTIDE SEQUENCE [LARGE SCALE GENOMIC DNA]</scope>
    <source>
        <strain evidence="8 9">MP-01</strain>
    </source>
</reference>
<dbReference type="SUPFAM" id="SSF54534">
    <property type="entry name" value="FKBP-like"/>
    <property type="match status" value="1"/>
</dbReference>
<feature type="domain" description="PpiC" evidence="7">
    <location>
        <begin position="142"/>
        <end position="243"/>
    </location>
</feature>
<evidence type="ECO:0000256" key="4">
    <source>
        <dbReference type="ARBA" id="ARBA00023110"/>
    </source>
</evidence>
<dbReference type="EMBL" id="JMFG01000006">
    <property type="protein sequence ID" value="KDA54596.1"/>
    <property type="molecule type" value="Genomic_DNA"/>
</dbReference>
<dbReference type="GO" id="GO:0003755">
    <property type="term" value="F:peptidyl-prolyl cis-trans isomerase activity"/>
    <property type="evidence" value="ECO:0007669"/>
    <property type="project" value="UniProtKB-KW"/>
</dbReference>
<evidence type="ECO:0000259" key="7">
    <source>
        <dbReference type="PROSITE" id="PS50198"/>
    </source>
</evidence>
<dbReference type="InterPro" id="IPR046357">
    <property type="entry name" value="PPIase_dom_sf"/>
</dbReference>
<keyword evidence="9" id="KW-1185">Reference proteome</keyword>
<keyword evidence="4 6" id="KW-0697">Rotamase</keyword>
<dbReference type="STRING" id="1312852.EG19_10565"/>
<dbReference type="InterPro" id="IPR027304">
    <property type="entry name" value="Trigger_fact/SurA_dom_sf"/>
</dbReference>
<comment type="catalytic activity">
    <reaction evidence="1">
        <text>[protein]-peptidylproline (omega=180) = [protein]-peptidylproline (omega=0)</text>
        <dbReference type="Rhea" id="RHEA:16237"/>
        <dbReference type="Rhea" id="RHEA-COMP:10747"/>
        <dbReference type="Rhea" id="RHEA-COMP:10748"/>
        <dbReference type="ChEBI" id="CHEBI:83833"/>
        <dbReference type="ChEBI" id="CHEBI:83834"/>
        <dbReference type="EC" id="5.2.1.8"/>
    </reaction>
</comment>
<proteinExistence type="predicted"/>
<sequence length="297" mass="33782">MARVGDVTISREILDENVARVLQGQYQHTRVSEEKLQELRVKELSVLIRRQLLVAGAKDRGLALPLAEARLQVAAMEKQLGPEEYQKSLKARGWTRKDHERILAETLLAEKAYQRFILNPSAVSEEEIAAFFKANPERFQWPEALRVQHILLKVSATADAKTWEKREQEAKDLVARLQRGEDFATLASQLSDDPYRVKGGDLGWVHRGRLVEPLETAVWTARVGQLLGPVRSSEGFHVVRVLERRLARPMTLDEARPLIQRELGEKKRLEAEKRFFAEVKSRHAVVILDSSLAHAAP</sequence>
<organism evidence="8 9">
    <name type="scientific">Thermoanaerobaculum aquaticum</name>
    <dbReference type="NCBI Taxonomy" id="1312852"/>
    <lineage>
        <taxon>Bacteria</taxon>
        <taxon>Pseudomonadati</taxon>
        <taxon>Acidobacteriota</taxon>
        <taxon>Thermoanaerobaculia</taxon>
        <taxon>Thermoanaerobaculales</taxon>
        <taxon>Thermoanaerobaculaceae</taxon>
        <taxon>Thermoanaerobaculum</taxon>
    </lineage>
</organism>
<dbReference type="SUPFAM" id="SSF109998">
    <property type="entry name" value="Triger factor/SurA peptide-binding domain-like"/>
    <property type="match status" value="1"/>
</dbReference>
<protein>
    <recommendedName>
        <fullName evidence="2">peptidylprolyl isomerase</fullName>
        <ecNumber evidence="2">5.2.1.8</ecNumber>
    </recommendedName>
</protein>
<keyword evidence="5 6" id="KW-0413">Isomerase</keyword>
<dbReference type="Gene3D" id="3.10.50.40">
    <property type="match status" value="1"/>
</dbReference>
<dbReference type="Pfam" id="PF13624">
    <property type="entry name" value="SurA_N_3"/>
    <property type="match status" value="1"/>
</dbReference>
<dbReference type="PANTHER" id="PTHR47245:SF1">
    <property type="entry name" value="FOLDASE PROTEIN PRSA"/>
    <property type="match status" value="1"/>
</dbReference>
<accession>A0A062Y2F2</accession>
<dbReference type="InterPro" id="IPR000297">
    <property type="entry name" value="PPIase_PpiC"/>
</dbReference>
<evidence type="ECO:0000256" key="3">
    <source>
        <dbReference type="ARBA" id="ARBA00022729"/>
    </source>
</evidence>
<evidence type="ECO:0000256" key="2">
    <source>
        <dbReference type="ARBA" id="ARBA00013194"/>
    </source>
</evidence>
<dbReference type="PANTHER" id="PTHR47245">
    <property type="entry name" value="PEPTIDYLPROLYL ISOMERASE"/>
    <property type="match status" value="1"/>
</dbReference>
<dbReference type="InterPro" id="IPR050245">
    <property type="entry name" value="PrsA_foldase"/>
</dbReference>
<dbReference type="Pfam" id="PF13616">
    <property type="entry name" value="Rotamase_3"/>
    <property type="match status" value="1"/>
</dbReference>
<evidence type="ECO:0000313" key="8">
    <source>
        <dbReference type="EMBL" id="KDA54596.1"/>
    </source>
</evidence>
<dbReference type="EC" id="5.2.1.8" evidence="2"/>
<evidence type="ECO:0000256" key="6">
    <source>
        <dbReference type="PROSITE-ProRule" id="PRU00278"/>
    </source>
</evidence>
<dbReference type="Proteomes" id="UP000027284">
    <property type="component" value="Unassembled WGS sequence"/>
</dbReference>
<keyword evidence="3" id="KW-0732">Signal</keyword>
<name>A0A062Y2F2_9BACT</name>